<dbReference type="Proteomes" id="UP000298663">
    <property type="component" value="Unassembled WGS sequence"/>
</dbReference>
<proteinExistence type="predicted"/>
<evidence type="ECO:0000313" key="1">
    <source>
        <dbReference type="EMBL" id="TKR66846.1"/>
    </source>
</evidence>
<reference evidence="1 2" key="2">
    <citation type="journal article" date="2019" name="G3 (Bethesda)">
        <title>Hybrid Assembly of the Genome of the Entomopathogenic Nematode Steinernema carpocapsae Identifies the X-Chromosome.</title>
        <authorList>
            <person name="Serra L."/>
            <person name="Macchietto M."/>
            <person name="Macias-Munoz A."/>
            <person name="McGill C.J."/>
            <person name="Rodriguez I.M."/>
            <person name="Rodriguez B."/>
            <person name="Murad R."/>
            <person name="Mortazavi A."/>
        </authorList>
    </citation>
    <scope>NUCLEOTIDE SEQUENCE [LARGE SCALE GENOMIC DNA]</scope>
    <source>
        <strain evidence="1 2">ALL</strain>
    </source>
</reference>
<sequence length="138" mass="15759">MQKQPRSARRRNRFILTAEGESVLLGLGGRFYRRTEELRQRLRRLPPPEDRVDKERVRNEIGLSLRANLRLEERSAIGHVIPQLSKNCPIARSPGLPGTRCNSVRPLSLGISATFLASERDHCSPLDQTNRSEQQFGF</sequence>
<accession>A0A4U5MCK1</accession>
<dbReference type="AlphaFoldDB" id="A0A4U5MCK1"/>
<reference evidence="1 2" key="1">
    <citation type="journal article" date="2015" name="Genome Biol.">
        <title>Comparative genomics of Steinernema reveals deeply conserved gene regulatory networks.</title>
        <authorList>
            <person name="Dillman A.R."/>
            <person name="Macchietto M."/>
            <person name="Porter C.F."/>
            <person name="Rogers A."/>
            <person name="Williams B."/>
            <person name="Antoshechkin I."/>
            <person name="Lee M.M."/>
            <person name="Goodwin Z."/>
            <person name="Lu X."/>
            <person name="Lewis E.E."/>
            <person name="Goodrich-Blair H."/>
            <person name="Stock S.P."/>
            <person name="Adams B.J."/>
            <person name="Sternberg P.W."/>
            <person name="Mortazavi A."/>
        </authorList>
    </citation>
    <scope>NUCLEOTIDE SEQUENCE [LARGE SCALE GENOMIC DNA]</scope>
    <source>
        <strain evidence="1 2">ALL</strain>
    </source>
</reference>
<evidence type="ECO:0000313" key="2">
    <source>
        <dbReference type="Proteomes" id="UP000298663"/>
    </source>
</evidence>
<organism evidence="1 2">
    <name type="scientific">Steinernema carpocapsae</name>
    <name type="common">Entomopathogenic nematode</name>
    <dbReference type="NCBI Taxonomy" id="34508"/>
    <lineage>
        <taxon>Eukaryota</taxon>
        <taxon>Metazoa</taxon>
        <taxon>Ecdysozoa</taxon>
        <taxon>Nematoda</taxon>
        <taxon>Chromadorea</taxon>
        <taxon>Rhabditida</taxon>
        <taxon>Tylenchina</taxon>
        <taxon>Panagrolaimomorpha</taxon>
        <taxon>Strongyloidoidea</taxon>
        <taxon>Steinernematidae</taxon>
        <taxon>Steinernema</taxon>
    </lineage>
</organism>
<gene>
    <name evidence="1" type="ORF">L596_023080</name>
</gene>
<dbReference type="EMBL" id="AZBU02000008">
    <property type="protein sequence ID" value="TKR66846.1"/>
    <property type="molecule type" value="Genomic_DNA"/>
</dbReference>
<comment type="caution">
    <text evidence="1">The sequence shown here is derived from an EMBL/GenBank/DDBJ whole genome shotgun (WGS) entry which is preliminary data.</text>
</comment>
<keyword evidence="2" id="KW-1185">Reference proteome</keyword>
<name>A0A4U5MCK1_STECR</name>
<protein>
    <submittedName>
        <fullName evidence="1">Uncharacterized protein</fullName>
    </submittedName>
</protein>